<feature type="signal peptide" evidence="5">
    <location>
        <begin position="1"/>
        <end position="25"/>
    </location>
</feature>
<dbReference type="Gene3D" id="3.40.190.10">
    <property type="entry name" value="Periplasmic binding protein-like II"/>
    <property type="match status" value="2"/>
</dbReference>
<comment type="caution">
    <text evidence="6">The sequence shown here is derived from an EMBL/GenBank/DDBJ whole genome shotgun (WGS) entry which is preliminary data.</text>
</comment>
<sequence>MKKRLLVLTLVMALAIGVITPAAFAAKELKVWVSTGPETEWMNRVAKIYEEKTGIKIKVESVAELDQAQRLSLDGPSGKGADIVGWPHDKLGRSVIQGLLEPIESYFPKGYFKENYLENAIDALTYEGKIYGLPYAYQSVALVYNKDLMPKPAKNFEDFIAQAKEITDPSKDQYGFLFRPDDFYFTAGFFLGYGAYIFGENPDGTVDVTDVGLGNEGAIKAAKFLKRFRDEGLVPKGIDGNTLKGLFSEGKVGAIITGDWDLKDFEEAGVNYGVAPLPKLPNGKYPKTFVTAKGFYMSKFSKDKEAAADFLKFITNAKMSMDHYKEANIFVPHKEVASSERIMNDRDLLPFIIQARRGVPMPNVPEMMSVWSPANNAMVFVLDGKAEAEMIMPMTVDMIVEGIMQMR</sequence>
<dbReference type="GO" id="GO:1901982">
    <property type="term" value="F:maltose binding"/>
    <property type="evidence" value="ECO:0007669"/>
    <property type="project" value="TreeGrafter"/>
</dbReference>
<protein>
    <recommendedName>
        <fullName evidence="5">Maltodextrin-binding protein</fullName>
    </recommendedName>
</protein>
<evidence type="ECO:0000256" key="5">
    <source>
        <dbReference type="RuleBase" id="RU365005"/>
    </source>
</evidence>
<keyword evidence="5" id="KW-0449">Lipoprotein</keyword>
<comment type="subcellular location">
    <subcellularLocation>
        <location evidence="5">Cell membrane</location>
        <topology evidence="5">Lipid-anchor</topology>
    </subcellularLocation>
</comment>
<feature type="chain" id="PRO_5021038274" description="Maltodextrin-binding protein" evidence="5">
    <location>
        <begin position="26"/>
        <end position="407"/>
    </location>
</feature>
<comment type="similarity">
    <text evidence="1 5">Belongs to the bacterial solute-binding protein 1 family.</text>
</comment>
<keyword evidence="5" id="KW-1003">Cell membrane</keyword>
<dbReference type="PANTHER" id="PTHR30061">
    <property type="entry name" value="MALTOSE-BINDING PERIPLASMIC PROTEIN"/>
    <property type="match status" value="1"/>
</dbReference>
<evidence type="ECO:0000313" key="7">
    <source>
        <dbReference type="Proteomes" id="UP000295832"/>
    </source>
</evidence>
<dbReference type="PRINTS" id="PR00181">
    <property type="entry name" value="MALTOSEBP"/>
</dbReference>
<dbReference type="STRING" id="926561.GCA_000379025_02318"/>
<dbReference type="InterPro" id="IPR006060">
    <property type="entry name" value="Maltose/Cyclodextrin-bd"/>
</dbReference>
<dbReference type="Pfam" id="PF13416">
    <property type="entry name" value="SBP_bac_8"/>
    <property type="match status" value="1"/>
</dbReference>
<evidence type="ECO:0000256" key="2">
    <source>
        <dbReference type="ARBA" id="ARBA00022448"/>
    </source>
</evidence>
<evidence type="ECO:0000256" key="4">
    <source>
        <dbReference type="ARBA" id="ARBA00022729"/>
    </source>
</evidence>
<organism evidence="6 7">
    <name type="scientific">Orenia marismortui</name>
    <dbReference type="NCBI Taxonomy" id="46469"/>
    <lineage>
        <taxon>Bacteria</taxon>
        <taxon>Bacillati</taxon>
        <taxon>Bacillota</taxon>
        <taxon>Clostridia</taxon>
        <taxon>Halanaerobiales</taxon>
        <taxon>Halobacteroidaceae</taxon>
        <taxon>Orenia</taxon>
    </lineage>
</organism>
<dbReference type="GO" id="GO:0015768">
    <property type="term" value="P:maltose transport"/>
    <property type="evidence" value="ECO:0007669"/>
    <property type="project" value="TreeGrafter"/>
</dbReference>
<accession>A0A4R8H4M7</accession>
<dbReference type="InterPro" id="IPR006059">
    <property type="entry name" value="SBP"/>
</dbReference>
<dbReference type="PANTHER" id="PTHR30061:SF50">
    <property type="entry name" value="MALTOSE_MALTODEXTRIN-BINDING PERIPLASMIC PROTEIN"/>
    <property type="match status" value="1"/>
</dbReference>
<dbReference type="SUPFAM" id="SSF53850">
    <property type="entry name" value="Periplasmic binding protein-like II"/>
    <property type="match status" value="1"/>
</dbReference>
<dbReference type="AlphaFoldDB" id="A0A4R8H4M7"/>
<reference evidence="6 7" key="1">
    <citation type="submission" date="2019-03" db="EMBL/GenBank/DDBJ databases">
        <title>Subsurface microbial communities from deep shales in Ohio and West Virginia, USA.</title>
        <authorList>
            <person name="Wrighton K."/>
        </authorList>
    </citation>
    <scope>NUCLEOTIDE SEQUENCE [LARGE SCALE GENOMIC DNA]</scope>
    <source>
        <strain evidence="6 7">MSL 6dP</strain>
    </source>
</reference>
<proteinExistence type="inferred from homology"/>
<keyword evidence="4 5" id="KW-0732">Signal</keyword>
<evidence type="ECO:0000313" key="6">
    <source>
        <dbReference type="EMBL" id="TDX51838.1"/>
    </source>
</evidence>
<keyword evidence="7" id="KW-1185">Reference proteome</keyword>
<keyword evidence="2 5" id="KW-0813">Transport</keyword>
<dbReference type="GO" id="GO:0015144">
    <property type="term" value="F:carbohydrate transmembrane transporter activity"/>
    <property type="evidence" value="ECO:0007669"/>
    <property type="project" value="InterPro"/>
</dbReference>
<gene>
    <name evidence="6" type="ORF">C7959_11085</name>
</gene>
<dbReference type="GO" id="GO:0055052">
    <property type="term" value="C:ATP-binding cassette (ABC) transporter complex, substrate-binding subunit-containing"/>
    <property type="evidence" value="ECO:0007669"/>
    <property type="project" value="TreeGrafter"/>
</dbReference>
<dbReference type="RefSeq" id="WP_134116397.1">
    <property type="nucleotide sequence ID" value="NZ_SOEG01000010.1"/>
</dbReference>
<evidence type="ECO:0000256" key="3">
    <source>
        <dbReference type="ARBA" id="ARBA00022597"/>
    </source>
</evidence>
<keyword evidence="3 5" id="KW-0762">Sugar transport</keyword>
<keyword evidence="5" id="KW-0472">Membrane</keyword>
<dbReference type="Proteomes" id="UP000295832">
    <property type="component" value="Unassembled WGS sequence"/>
</dbReference>
<dbReference type="EMBL" id="SOEG01000010">
    <property type="protein sequence ID" value="TDX51838.1"/>
    <property type="molecule type" value="Genomic_DNA"/>
</dbReference>
<dbReference type="GO" id="GO:0042956">
    <property type="term" value="P:maltodextrin transmembrane transport"/>
    <property type="evidence" value="ECO:0007669"/>
    <property type="project" value="TreeGrafter"/>
</dbReference>
<evidence type="ECO:0000256" key="1">
    <source>
        <dbReference type="ARBA" id="ARBA00008520"/>
    </source>
</evidence>
<name>A0A4R8H4M7_9FIRM</name>